<dbReference type="STRING" id="1121950.SAMN02745243_02012"/>
<dbReference type="Proteomes" id="UP000184301">
    <property type="component" value="Unassembled WGS sequence"/>
</dbReference>
<keyword evidence="2" id="KW-0472">Membrane</keyword>
<keyword evidence="4" id="KW-1185">Reference proteome</keyword>
<evidence type="ECO:0000313" key="4">
    <source>
        <dbReference type="Proteomes" id="UP000184301"/>
    </source>
</evidence>
<dbReference type="EMBL" id="FQZY01000026">
    <property type="protein sequence ID" value="SHK02884.1"/>
    <property type="molecule type" value="Genomic_DNA"/>
</dbReference>
<protein>
    <submittedName>
        <fullName evidence="3">Uncharacterized protein</fullName>
    </submittedName>
</protein>
<dbReference type="OrthoDB" id="1924599at2"/>
<keyword evidence="2" id="KW-0812">Transmembrane</keyword>
<feature type="compositionally biased region" description="Basic and acidic residues" evidence="1">
    <location>
        <begin position="343"/>
        <end position="357"/>
    </location>
</feature>
<keyword evidence="2" id="KW-1133">Transmembrane helix</keyword>
<sequence>MSIQSTTSLEAMLERAMGAVMGFLVVFCMAFLLILAVKLISYILKGIGLYTMAKRQGLEYPWLGFIPYARVYLQGELSGDIQLGRKTLKNPGIWMIVLPFVWGFVSWILNSIAWALFGTLLAQSTGSADEFSGVLALLFLLIVFAALLGLLQRAVTMTLHGLVDYQILGRYGSRNIALVHTFLALLVPLYESILFFVIRNRSCVPGPQGTHGAQRANGAPETYGAQNVNGAPETYGAQNVNGAQETCGAQSVNGAPETHDAQNVNGAPEVQGVQSGDMPQKTQEPWSAAAPENHLQCSADSTDNAEQTPDVQGTPAQQTAETLADATQKQPDDVQSDGVQQEMVHEDSSVPVEHPEIRPSIVSEPTECYQYHEPQGSQNIDEYLNSCKKDESQ</sequence>
<evidence type="ECO:0000313" key="3">
    <source>
        <dbReference type="EMBL" id="SHK02884.1"/>
    </source>
</evidence>
<feature type="compositionally biased region" description="Polar residues" evidence="1">
    <location>
        <begin position="295"/>
        <end position="329"/>
    </location>
</feature>
<evidence type="ECO:0000256" key="2">
    <source>
        <dbReference type="SAM" id="Phobius"/>
    </source>
</evidence>
<dbReference type="AlphaFoldDB" id="A0A1M6P4M0"/>
<reference evidence="3 4" key="1">
    <citation type="submission" date="2016-11" db="EMBL/GenBank/DDBJ databases">
        <authorList>
            <person name="Jaros S."/>
            <person name="Januszkiewicz K."/>
            <person name="Wedrychowicz H."/>
        </authorList>
    </citation>
    <scope>NUCLEOTIDE SEQUENCE [LARGE SCALE GENOMIC DNA]</scope>
    <source>
        <strain evidence="3 4">DSM 15480</strain>
    </source>
</reference>
<feature type="transmembrane region" description="Helical" evidence="2">
    <location>
        <begin position="93"/>
        <end position="122"/>
    </location>
</feature>
<feature type="region of interest" description="Disordered" evidence="1">
    <location>
        <begin position="207"/>
        <end position="357"/>
    </location>
</feature>
<feature type="transmembrane region" description="Helical" evidence="2">
    <location>
        <begin position="176"/>
        <end position="198"/>
    </location>
</feature>
<organism evidence="3 4">
    <name type="scientific">Hespellia stercorisuis DSM 15480</name>
    <dbReference type="NCBI Taxonomy" id="1121950"/>
    <lineage>
        <taxon>Bacteria</taxon>
        <taxon>Bacillati</taxon>
        <taxon>Bacillota</taxon>
        <taxon>Clostridia</taxon>
        <taxon>Lachnospirales</taxon>
        <taxon>Lachnospiraceae</taxon>
        <taxon>Hespellia</taxon>
    </lineage>
</organism>
<gene>
    <name evidence="3" type="ORF">SAMN02745243_02012</name>
</gene>
<feature type="transmembrane region" description="Helical" evidence="2">
    <location>
        <begin position="20"/>
        <end position="44"/>
    </location>
</feature>
<dbReference type="RefSeq" id="WP_073109491.1">
    <property type="nucleotide sequence ID" value="NZ_FQZY01000026.1"/>
</dbReference>
<accession>A0A1M6P4M0</accession>
<feature type="compositionally biased region" description="Polar residues" evidence="1">
    <location>
        <begin position="236"/>
        <end position="253"/>
    </location>
</feature>
<feature type="transmembrane region" description="Helical" evidence="2">
    <location>
        <begin position="134"/>
        <end position="155"/>
    </location>
</feature>
<evidence type="ECO:0000256" key="1">
    <source>
        <dbReference type="SAM" id="MobiDB-lite"/>
    </source>
</evidence>
<proteinExistence type="predicted"/>
<feature type="region of interest" description="Disordered" evidence="1">
    <location>
        <begin position="372"/>
        <end position="393"/>
    </location>
</feature>
<name>A0A1M6P4M0_9FIRM</name>